<organism evidence="1">
    <name type="scientific">Anguilla anguilla</name>
    <name type="common">European freshwater eel</name>
    <name type="synonym">Muraena anguilla</name>
    <dbReference type="NCBI Taxonomy" id="7936"/>
    <lineage>
        <taxon>Eukaryota</taxon>
        <taxon>Metazoa</taxon>
        <taxon>Chordata</taxon>
        <taxon>Craniata</taxon>
        <taxon>Vertebrata</taxon>
        <taxon>Euteleostomi</taxon>
        <taxon>Actinopterygii</taxon>
        <taxon>Neopterygii</taxon>
        <taxon>Teleostei</taxon>
        <taxon>Anguilliformes</taxon>
        <taxon>Anguillidae</taxon>
        <taxon>Anguilla</taxon>
    </lineage>
</organism>
<reference evidence="1" key="2">
    <citation type="journal article" date="2015" name="Fish Shellfish Immunol.">
        <title>Early steps in the European eel (Anguilla anguilla)-Vibrio vulnificus interaction in the gills: Role of the RtxA13 toxin.</title>
        <authorList>
            <person name="Callol A."/>
            <person name="Pajuelo D."/>
            <person name="Ebbesson L."/>
            <person name="Teles M."/>
            <person name="MacKenzie S."/>
            <person name="Amaro C."/>
        </authorList>
    </citation>
    <scope>NUCLEOTIDE SEQUENCE</scope>
</reference>
<dbReference type="AlphaFoldDB" id="A0A0E9WQI0"/>
<name>A0A0E9WQI0_ANGAN</name>
<protein>
    <submittedName>
        <fullName evidence="1">Uncharacterized protein</fullName>
    </submittedName>
</protein>
<dbReference type="EMBL" id="GBXM01016036">
    <property type="protein sequence ID" value="JAH92541.1"/>
    <property type="molecule type" value="Transcribed_RNA"/>
</dbReference>
<proteinExistence type="predicted"/>
<sequence>MKYSSYSFLINKCSGFEHAHPMYHSYRCCAESKLIGKNIVWSKHCSVVLIWEHLSLATV</sequence>
<evidence type="ECO:0000313" key="1">
    <source>
        <dbReference type="EMBL" id="JAH92541.1"/>
    </source>
</evidence>
<accession>A0A0E9WQI0</accession>
<reference evidence="1" key="1">
    <citation type="submission" date="2014-11" db="EMBL/GenBank/DDBJ databases">
        <authorList>
            <person name="Amaro Gonzalez C."/>
        </authorList>
    </citation>
    <scope>NUCLEOTIDE SEQUENCE</scope>
</reference>